<dbReference type="Gene3D" id="2.60.120.200">
    <property type="match status" value="1"/>
</dbReference>
<dbReference type="EMBL" id="JAGSXJ010000037">
    <property type="protein sequence ID" value="KAH6665906.1"/>
    <property type="molecule type" value="Genomic_DNA"/>
</dbReference>
<evidence type="ECO:0000313" key="4">
    <source>
        <dbReference type="Proteomes" id="UP000770015"/>
    </source>
</evidence>
<dbReference type="PROSITE" id="PS51762">
    <property type="entry name" value="GH16_2"/>
    <property type="match status" value="1"/>
</dbReference>
<dbReference type="Proteomes" id="UP000770015">
    <property type="component" value="Unassembled WGS sequence"/>
</dbReference>
<evidence type="ECO:0000256" key="1">
    <source>
        <dbReference type="SAM" id="SignalP"/>
    </source>
</evidence>
<dbReference type="GO" id="GO:0009251">
    <property type="term" value="P:glucan catabolic process"/>
    <property type="evidence" value="ECO:0007669"/>
    <property type="project" value="TreeGrafter"/>
</dbReference>
<keyword evidence="1" id="KW-0732">Signal</keyword>
<name>A0A9P8V2B3_9PEZI</name>
<dbReference type="OrthoDB" id="192832at2759"/>
<dbReference type="InterPro" id="IPR000757">
    <property type="entry name" value="Beta-glucanase-like"/>
</dbReference>
<evidence type="ECO:0000313" key="3">
    <source>
        <dbReference type="EMBL" id="KAH6665906.1"/>
    </source>
</evidence>
<dbReference type="GO" id="GO:0004553">
    <property type="term" value="F:hydrolase activity, hydrolyzing O-glycosyl compounds"/>
    <property type="evidence" value="ECO:0007669"/>
    <property type="project" value="InterPro"/>
</dbReference>
<accession>A0A9P8V2B3</accession>
<sequence>MAPTLLSLGVAALALVGDVSATRFYLDETYDQSNFFDKWDFFVSDYSSPDYNDVDPTSGYVNYRSRHDAAQLGLIKELGDEMYIGVNSRDMTEFPGVGRDSVRIESKSLYNEGLMIARFTHLPKPVCGSWPAFWSFGDPWPTLGELDFYEGWNDGTINKPVIHTDHAAINGNCSLTNQGQTSIVTHDNCDTWGGIWDNQGCTTETTHEDPYGSDEGGIYAVEWTDEAIKFYSWTWANRPANIDSESPDTSTWGTPSVLIASPSCEVKNHFRNHKLVINITFCGKAAGNDGIWAQSCLRSTRKSCSAYVAENPADFEDTYWQ</sequence>
<dbReference type="InterPro" id="IPR050546">
    <property type="entry name" value="Glycosyl_Hydrlase_16"/>
</dbReference>
<dbReference type="Pfam" id="PF26113">
    <property type="entry name" value="GH16_XgeA"/>
    <property type="match status" value="1"/>
</dbReference>
<feature type="chain" id="PRO_5040307686" evidence="1">
    <location>
        <begin position="22"/>
        <end position="321"/>
    </location>
</feature>
<keyword evidence="4" id="KW-1185">Reference proteome</keyword>
<feature type="domain" description="GH16" evidence="2">
    <location>
        <begin position="18"/>
        <end position="321"/>
    </location>
</feature>
<proteinExistence type="predicted"/>
<dbReference type="SUPFAM" id="SSF49899">
    <property type="entry name" value="Concanavalin A-like lectins/glucanases"/>
    <property type="match status" value="1"/>
</dbReference>
<gene>
    <name evidence="3" type="ORF">F5X68DRAFT_109219</name>
</gene>
<dbReference type="AlphaFoldDB" id="A0A9P8V2B3"/>
<reference evidence="3" key="1">
    <citation type="journal article" date="2021" name="Nat. Commun.">
        <title>Genetic determinants of endophytism in the Arabidopsis root mycobiome.</title>
        <authorList>
            <person name="Mesny F."/>
            <person name="Miyauchi S."/>
            <person name="Thiergart T."/>
            <person name="Pickel B."/>
            <person name="Atanasova L."/>
            <person name="Karlsson M."/>
            <person name="Huettel B."/>
            <person name="Barry K.W."/>
            <person name="Haridas S."/>
            <person name="Chen C."/>
            <person name="Bauer D."/>
            <person name="Andreopoulos W."/>
            <person name="Pangilinan J."/>
            <person name="LaButti K."/>
            <person name="Riley R."/>
            <person name="Lipzen A."/>
            <person name="Clum A."/>
            <person name="Drula E."/>
            <person name="Henrissat B."/>
            <person name="Kohler A."/>
            <person name="Grigoriev I.V."/>
            <person name="Martin F.M."/>
            <person name="Hacquard S."/>
        </authorList>
    </citation>
    <scope>NUCLEOTIDE SEQUENCE</scope>
    <source>
        <strain evidence="3">MPI-SDFR-AT-0117</strain>
    </source>
</reference>
<protein>
    <submittedName>
        <fullName evidence="3">Concanavalin A-like lectin/glucanase</fullName>
    </submittedName>
</protein>
<comment type="caution">
    <text evidence="3">The sequence shown here is derived from an EMBL/GenBank/DDBJ whole genome shotgun (WGS) entry which is preliminary data.</text>
</comment>
<dbReference type="InterPro" id="IPR013320">
    <property type="entry name" value="ConA-like_dom_sf"/>
</dbReference>
<organism evidence="3 4">
    <name type="scientific">Plectosphaerella plurivora</name>
    <dbReference type="NCBI Taxonomy" id="936078"/>
    <lineage>
        <taxon>Eukaryota</taxon>
        <taxon>Fungi</taxon>
        <taxon>Dikarya</taxon>
        <taxon>Ascomycota</taxon>
        <taxon>Pezizomycotina</taxon>
        <taxon>Sordariomycetes</taxon>
        <taxon>Hypocreomycetidae</taxon>
        <taxon>Glomerellales</taxon>
        <taxon>Plectosphaerellaceae</taxon>
        <taxon>Plectosphaerella</taxon>
    </lineage>
</organism>
<feature type="non-terminal residue" evidence="3">
    <location>
        <position position="1"/>
    </location>
</feature>
<dbReference type="PANTHER" id="PTHR10963">
    <property type="entry name" value="GLYCOSYL HYDROLASE-RELATED"/>
    <property type="match status" value="1"/>
</dbReference>
<evidence type="ECO:0000259" key="2">
    <source>
        <dbReference type="PROSITE" id="PS51762"/>
    </source>
</evidence>
<dbReference type="PANTHER" id="PTHR10963:SF24">
    <property type="entry name" value="GLYCOSIDASE C21B10.07-RELATED"/>
    <property type="match status" value="1"/>
</dbReference>
<feature type="signal peptide" evidence="1">
    <location>
        <begin position="1"/>
        <end position="21"/>
    </location>
</feature>
<dbReference type="CDD" id="cd02181">
    <property type="entry name" value="GH16_fungal_Lam16A_glucanase"/>
    <property type="match status" value="1"/>
</dbReference>